<accession>A0ABN9TSK4</accession>
<comment type="caution">
    <text evidence="4">The sequence shown here is derived from an EMBL/GenBank/DDBJ whole genome shotgun (WGS) entry which is preliminary data.</text>
</comment>
<dbReference type="SUPFAM" id="SSF49899">
    <property type="entry name" value="Concanavalin A-like lectins/glucanases"/>
    <property type="match status" value="1"/>
</dbReference>
<proteinExistence type="inferred from homology"/>
<organism evidence="4 5">
    <name type="scientific">Prorocentrum cordatum</name>
    <dbReference type="NCBI Taxonomy" id="2364126"/>
    <lineage>
        <taxon>Eukaryota</taxon>
        <taxon>Sar</taxon>
        <taxon>Alveolata</taxon>
        <taxon>Dinophyceae</taxon>
        <taxon>Prorocentrales</taxon>
        <taxon>Prorocentraceae</taxon>
        <taxon>Prorocentrum</taxon>
    </lineage>
</organism>
<evidence type="ECO:0000259" key="3">
    <source>
        <dbReference type="PROSITE" id="PS51762"/>
    </source>
</evidence>
<dbReference type="InterPro" id="IPR050546">
    <property type="entry name" value="Glycosyl_Hydrlase_16"/>
</dbReference>
<dbReference type="Pfam" id="PF00722">
    <property type="entry name" value="Glyco_hydro_16"/>
    <property type="match status" value="1"/>
</dbReference>
<evidence type="ECO:0000313" key="4">
    <source>
        <dbReference type="EMBL" id="CAK0849172.1"/>
    </source>
</evidence>
<dbReference type="Gene3D" id="2.60.120.200">
    <property type="match status" value="1"/>
</dbReference>
<dbReference type="PROSITE" id="PS51762">
    <property type="entry name" value="GH16_2"/>
    <property type="match status" value="1"/>
</dbReference>
<dbReference type="InterPro" id="IPR013320">
    <property type="entry name" value="ConA-like_dom_sf"/>
</dbReference>
<dbReference type="CDD" id="cd08023">
    <property type="entry name" value="GH16_laminarinase_like"/>
    <property type="match status" value="1"/>
</dbReference>
<keyword evidence="5" id="KW-1185">Reference proteome</keyword>
<feature type="domain" description="GH16" evidence="3">
    <location>
        <begin position="137"/>
        <end position="372"/>
    </location>
</feature>
<evidence type="ECO:0000256" key="2">
    <source>
        <dbReference type="SAM" id="MobiDB-lite"/>
    </source>
</evidence>
<dbReference type="PANTHER" id="PTHR10963:SF55">
    <property type="entry name" value="GLYCOSIDE HYDROLASE FAMILY 16 PROTEIN"/>
    <property type="match status" value="1"/>
</dbReference>
<gene>
    <name evidence="4" type="ORF">PCOR1329_LOCUS41921</name>
</gene>
<evidence type="ECO:0000313" key="5">
    <source>
        <dbReference type="Proteomes" id="UP001189429"/>
    </source>
</evidence>
<dbReference type="EMBL" id="CAUYUJ010015038">
    <property type="protein sequence ID" value="CAK0849172.1"/>
    <property type="molecule type" value="Genomic_DNA"/>
</dbReference>
<feature type="region of interest" description="Disordered" evidence="2">
    <location>
        <begin position="18"/>
        <end position="37"/>
    </location>
</feature>
<dbReference type="InterPro" id="IPR000757">
    <property type="entry name" value="Beta-glucanase-like"/>
</dbReference>
<dbReference type="PANTHER" id="PTHR10963">
    <property type="entry name" value="GLYCOSYL HYDROLASE-RELATED"/>
    <property type="match status" value="1"/>
</dbReference>
<sequence>MTSPYNAGYTVYMKVTGGEDPSSVPTTSQPDPHGPKYPDGLLLHDKNAYEGFGAVEIDGIDNTTFGSEEECMQRCTAYPMCGCALFERSTGRCWRRCECDARKMTSPYNAGFTTFMKRGGETKKCVLPVATKFVPRDDYPAARVVWSDEFEGDTLDADKWDAREDGIVYNDELQMYKKQGNTHLSDGVLRMSAKCEKYRGYNFTSAKMHSKRLFRAGHRVEARLKMSKGRGAWPAFWLMGNGTDVWPRIGEIDILEYTNCAGEVMGNLHYLNRNGEGALNTYKMPGDDVQKWHQYRIDWTSDGISFFVDDEFVGHAVAHDTYAAWPYNTNEYFIILNLAIGGSLGGFCLKDGAEPECNQTLDVDWVRVSELS</sequence>
<comment type="similarity">
    <text evidence="1">Belongs to the glycosyl hydrolase 16 family.</text>
</comment>
<dbReference type="Proteomes" id="UP001189429">
    <property type="component" value="Unassembled WGS sequence"/>
</dbReference>
<evidence type="ECO:0000256" key="1">
    <source>
        <dbReference type="ARBA" id="ARBA00006865"/>
    </source>
</evidence>
<name>A0ABN9TSK4_9DINO</name>
<reference evidence="4" key="1">
    <citation type="submission" date="2023-10" db="EMBL/GenBank/DDBJ databases">
        <authorList>
            <person name="Chen Y."/>
            <person name="Shah S."/>
            <person name="Dougan E. K."/>
            <person name="Thang M."/>
            <person name="Chan C."/>
        </authorList>
    </citation>
    <scope>NUCLEOTIDE SEQUENCE [LARGE SCALE GENOMIC DNA]</scope>
</reference>
<protein>
    <recommendedName>
        <fullName evidence="3">GH16 domain-containing protein</fullName>
    </recommendedName>
</protein>